<sequence length="71" mass="8175">MLPSLRLSDGIARILKIAKFQTFLYRCPWVSTLAAAPPSRSWLPIRSPPFKVNLRKNLRNVSDNVRLLLWA</sequence>
<protein>
    <submittedName>
        <fullName evidence="1">Uncharacterized protein</fullName>
    </submittedName>
</protein>
<dbReference type="EMBL" id="FNJC01000005">
    <property type="protein sequence ID" value="SDP56452.1"/>
    <property type="molecule type" value="Genomic_DNA"/>
</dbReference>
<dbReference type="Proteomes" id="UP000198795">
    <property type="component" value="Unassembled WGS sequence"/>
</dbReference>
<accession>A0A1H0TQU4</accession>
<organism evidence="1 2">
    <name type="scientific">Filomicrobium insigne</name>
    <dbReference type="NCBI Taxonomy" id="418854"/>
    <lineage>
        <taxon>Bacteria</taxon>
        <taxon>Pseudomonadati</taxon>
        <taxon>Pseudomonadota</taxon>
        <taxon>Alphaproteobacteria</taxon>
        <taxon>Hyphomicrobiales</taxon>
        <taxon>Hyphomicrobiaceae</taxon>
        <taxon>Filomicrobium</taxon>
    </lineage>
</organism>
<comment type="caution">
    <text evidence="1">The sequence shown here is derived from an EMBL/GenBank/DDBJ whole genome shotgun (WGS) entry which is preliminary data.</text>
</comment>
<evidence type="ECO:0000313" key="1">
    <source>
        <dbReference type="EMBL" id="SDP56452.1"/>
    </source>
</evidence>
<evidence type="ECO:0000313" key="2">
    <source>
        <dbReference type="Proteomes" id="UP000198795"/>
    </source>
</evidence>
<keyword evidence="2" id="KW-1185">Reference proteome</keyword>
<reference evidence="1 2" key="1">
    <citation type="submission" date="2016-10" db="EMBL/GenBank/DDBJ databases">
        <authorList>
            <person name="Varghese N."/>
            <person name="Submissions S."/>
        </authorList>
    </citation>
    <scope>NUCLEOTIDE SEQUENCE [LARGE SCALE GENOMIC DNA]</scope>
    <source>
        <strain evidence="1 2">CGMCC 1.6497</strain>
    </source>
</reference>
<proteinExistence type="predicted"/>
<name>A0A1H0TQU4_9HYPH</name>
<gene>
    <name evidence="1" type="ORF">SAMN04488061_3334</name>
</gene>